<dbReference type="AlphaFoldDB" id="B4VZ21"/>
<dbReference type="eggNOG" id="ENOG502ZCW3">
    <property type="taxonomic scope" value="Bacteria"/>
</dbReference>
<accession>B4VZ21</accession>
<dbReference type="OrthoDB" id="570669at2"/>
<name>B4VZ21_9CYAN</name>
<evidence type="ECO:0000313" key="1">
    <source>
        <dbReference type="EMBL" id="EDX72867.1"/>
    </source>
</evidence>
<evidence type="ECO:0000313" key="2">
    <source>
        <dbReference type="Proteomes" id="UP000003835"/>
    </source>
</evidence>
<gene>
    <name evidence="1" type="ORF">MC7420_3313</name>
</gene>
<reference evidence="1 2" key="1">
    <citation type="submission" date="2008-07" db="EMBL/GenBank/DDBJ databases">
        <authorList>
            <person name="Tandeau de Marsac N."/>
            <person name="Ferriera S."/>
            <person name="Johnson J."/>
            <person name="Kravitz S."/>
            <person name="Beeson K."/>
            <person name="Sutton G."/>
            <person name="Rogers Y.-H."/>
            <person name="Friedman R."/>
            <person name="Frazier M."/>
            <person name="Venter J.C."/>
        </authorList>
    </citation>
    <scope>NUCLEOTIDE SEQUENCE [LARGE SCALE GENOMIC DNA]</scope>
    <source>
        <strain evidence="1 2">PCC 7420</strain>
    </source>
</reference>
<dbReference type="STRING" id="118168.MC7420_3313"/>
<dbReference type="Pfam" id="PF11209">
    <property type="entry name" value="LmeA"/>
    <property type="match status" value="1"/>
</dbReference>
<keyword evidence="2" id="KW-1185">Reference proteome</keyword>
<dbReference type="InterPro" id="IPR021373">
    <property type="entry name" value="DUF2993"/>
</dbReference>
<organism evidence="1 2">
    <name type="scientific">Coleofasciculus chthonoplastes PCC 7420</name>
    <dbReference type="NCBI Taxonomy" id="118168"/>
    <lineage>
        <taxon>Bacteria</taxon>
        <taxon>Bacillati</taxon>
        <taxon>Cyanobacteriota</taxon>
        <taxon>Cyanophyceae</taxon>
        <taxon>Coleofasciculales</taxon>
        <taxon>Coleofasciculaceae</taxon>
        <taxon>Coleofasciculus</taxon>
    </lineage>
</organism>
<dbReference type="Proteomes" id="UP000003835">
    <property type="component" value="Unassembled WGS sequence"/>
</dbReference>
<dbReference type="EMBL" id="DS989861">
    <property type="protein sequence ID" value="EDX72867.1"/>
    <property type="molecule type" value="Genomic_DNA"/>
</dbReference>
<protein>
    <recommendedName>
        <fullName evidence="3">DUF2993 domain-containing protein</fullName>
    </recommendedName>
</protein>
<evidence type="ECO:0008006" key="3">
    <source>
        <dbReference type="Google" id="ProtNLM"/>
    </source>
</evidence>
<dbReference type="HOGENOM" id="CLU_085967_0_0_3"/>
<sequence length="262" mass="29032">MEILSILLSALLTLVSPPGLIIDRVVENVLSSQLERVEQLDVRIDNTPNYRALQGKLEQVRIAGRGLWLTPDIRIDVLEVETDPINLDINRLRQEGQTSPLASLRQPLQAGVRLVLTESDLNQMLQSPRVAAKLQQLGSRLSRDTAQRYQFLNPRLELLGNNRLRFQVDAVEGNRQSLAIVVESGLGIEAGHRLQLIEPKVTVDGQALPSPLVEGFAKGLSDRANLRSLEDAGITVRLLQLEIDNQDLQIAAFVRADVPQAD</sequence>
<dbReference type="RefSeq" id="WP_006104020.1">
    <property type="nucleotide sequence ID" value="NZ_DS989861.1"/>
</dbReference>
<proteinExistence type="predicted"/>